<dbReference type="EMBL" id="PXYK01000003">
    <property type="protein sequence ID" value="PSJ64808.1"/>
    <property type="molecule type" value="Genomic_DNA"/>
</dbReference>
<dbReference type="SUPFAM" id="SSF52768">
    <property type="entry name" value="Arginase/deacetylase"/>
    <property type="match status" value="1"/>
</dbReference>
<organism evidence="7 8">
    <name type="scientific">Kumtagia ephedrae</name>
    <dbReference type="NCBI Taxonomy" id="2116701"/>
    <lineage>
        <taxon>Bacteria</taxon>
        <taxon>Pseudomonadati</taxon>
        <taxon>Pseudomonadota</taxon>
        <taxon>Alphaproteobacteria</taxon>
        <taxon>Hyphomicrobiales</taxon>
        <taxon>Phyllobacteriaceae</taxon>
        <taxon>Kumtagia</taxon>
    </lineage>
</organism>
<dbReference type="Proteomes" id="UP000241229">
    <property type="component" value="Unassembled WGS sequence"/>
</dbReference>
<comment type="cofactor">
    <cofactor evidence="1">
        <name>Zn(2+)</name>
        <dbReference type="ChEBI" id="CHEBI:29105"/>
    </cofactor>
</comment>
<dbReference type="GO" id="GO:0016787">
    <property type="term" value="F:hydrolase activity"/>
    <property type="evidence" value="ECO:0007669"/>
    <property type="project" value="UniProtKB-KW"/>
</dbReference>
<dbReference type="PANTHER" id="PTHR10625:SF17">
    <property type="entry name" value="HISTONE DEACETYLASE 8"/>
    <property type="match status" value="1"/>
</dbReference>
<comment type="similarity">
    <text evidence="2">Belongs to the histone deacetylase family.</text>
</comment>
<keyword evidence="8" id="KW-1185">Reference proteome</keyword>
<evidence type="ECO:0000256" key="2">
    <source>
        <dbReference type="ARBA" id="ARBA00005947"/>
    </source>
</evidence>
<gene>
    <name evidence="7" type="ORF">C7I84_03960</name>
</gene>
<feature type="domain" description="Histone deacetylase" evidence="6">
    <location>
        <begin position="28"/>
        <end position="330"/>
    </location>
</feature>
<dbReference type="GO" id="GO:0046872">
    <property type="term" value="F:metal ion binding"/>
    <property type="evidence" value="ECO:0007669"/>
    <property type="project" value="UniProtKB-KW"/>
</dbReference>
<evidence type="ECO:0000259" key="6">
    <source>
        <dbReference type="Pfam" id="PF00850"/>
    </source>
</evidence>
<dbReference type="InterPro" id="IPR037138">
    <property type="entry name" value="His_deacetylse_dom_sf"/>
</dbReference>
<keyword evidence="5" id="KW-0862">Zinc</keyword>
<comment type="caution">
    <text evidence="7">The sequence shown here is derived from an EMBL/GenBank/DDBJ whole genome shotgun (WGS) entry which is preliminary data.</text>
</comment>
<dbReference type="Gene3D" id="3.40.800.20">
    <property type="entry name" value="Histone deacetylase domain"/>
    <property type="match status" value="1"/>
</dbReference>
<dbReference type="InterPro" id="IPR000286">
    <property type="entry name" value="HDACs"/>
</dbReference>
<evidence type="ECO:0000313" key="7">
    <source>
        <dbReference type="EMBL" id="PSJ64808.1"/>
    </source>
</evidence>
<evidence type="ECO:0000256" key="3">
    <source>
        <dbReference type="ARBA" id="ARBA00022723"/>
    </source>
</evidence>
<dbReference type="CDD" id="cd10001">
    <property type="entry name" value="HDAC_classII_APAH"/>
    <property type="match status" value="1"/>
</dbReference>
<proteinExistence type="inferred from homology"/>
<dbReference type="Pfam" id="PF00850">
    <property type="entry name" value="Hist_deacetyl"/>
    <property type="match status" value="1"/>
</dbReference>
<keyword evidence="3" id="KW-0479">Metal-binding</keyword>
<evidence type="ECO:0000256" key="1">
    <source>
        <dbReference type="ARBA" id="ARBA00001947"/>
    </source>
</evidence>
<accession>A0A2P7SQS3</accession>
<evidence type="ECO:0000256" key="4">
    <source>
        <dbReference type="ARBA" id="ARBA00022801"/>
    </source>
</evidence>
<dbReference type="GO" id="GO:0040029">
    <property type="term" value="P:epigenetic regulation of gene expression"/>
    <property type="evidence" value="ECO:0007669"/>
    <property type="project" value="TreeGrafter"/>
</dbReference>
<dbReference type="PRINTS" id="PR01270">
    <property type="entry name" value="HDASUPER"/>
</dbReference>
<evidence type="ECO:0000256" key="5">
    <source>
        <dbReference type="ARBA" id="ARBA00022833"/>
    </source>
</evidence>
<name>A0A2P7SQS3_9HYPH</name>
<dbReference type="InterPro" id="IPR023801">
    <property type="entry name" value="His_deacetylse_dom"/>
</dbReference>
<keyword evidence="4 7" id="KW-0378">Hydrolase</keyword>
<dbReference type="PANTHER" id="PTHR10625">
    <property type="entry name" value="HISTONE DEACETYLASE HDAC1-RELATED"/>
    <property type="match status" value="1"/>
</dbReference>
<dbReference type="InterPro" id="IPR023696">
    <property type="entry name" value="Ureohydrolase_dom_sf"/>
</dbReference>
<sequence length="343" mass="37082">MKTIFSPLHAGHAGQMELISGGLVPGFEKPSRAEYIRARVEAEKLGPILPPAEHDIAAARRVHAADYIDFLPTVWPEWEKAGRSGSAFGFTWPTRGLRADVRPKTIDALLGYYSFDAGASFVAGTWTAIKSSFDVALTAAGLVKDGERAAFALCRPPGHHAGAAFMGGYCFINNAAVAAQFFRDRGAAKVSILDVDYHHGNGTQEIFYARADVQVLNLHGDPMTEYPFFLGHADEKGSGDGEGFNVNYPMPFGTAWDGWSASLEDACARLEAYRPDVVVVSLGVDTFEKDPISQFKLKSEDYPKIGRRIAKLGLPTLFVMEGGYAVEEIGINAVGVLTGFEQG</sequence>
<dbReference type="RefSeq" id="WP_106770852.1">
    <property type="nucleotide sequence ID" value="NZ_PXYK01000003.1"/>
</dbReference>
<evidence type="ECO:0000313" key="8">
    <source>
        <dbReference type="Proteomes" id="UP000241229"/>
    </source>
</evidence>
<dbReference type="OrthoDB" id="9808367at2"/>
<dbReference type="AlphaFoldDB" id="A0A2P7SQS3"/>
<protein>
    <submittedName>
        <fullName evidence="7">Acetylpolyamine amidohydrolase</fullName>
    </submittedName>
</protein>
<dbReference type="GO" id="GO:0004407">
    <property type="term" value="F:histone deacetylase activity"/>
    <property type="evidence" value="ECO:0007669"/>
    <property type="project" value="TreeGrafter"/>
</dbReference>
<reference evidence="7 8" key="1">
    <citation type="submission" date="2018-03" db="EMBL/GenBank/DDBJ databases">
        <title>The draft genome of Mesorhizobium sp. 6GN-30.</title>
        <authorList>
            <person name="Liu L."/>
            <person name="Li L."/>
            <person name="Wang T."/>
            <person name="Zhang X."/>
            <person name="Liang L."/>
        </authorList>
    </citation>
    <scope>NUCLEOTIDE SEQUENCE [LARGE SCALE GENOMIC DNA]</scope>
    <source>
        <strain evidence="7 8">6GN30</strain>
    </source>
</reference>